<evidence type="ECO:0000313" key="2">
    <source>
        <dbReference type="Proteomes" id="UP000018144"/>
    </source>
</evidence>
<evidence type="ECO:0000313" key="1">
    <source>
        <dbReference type="EMBL" id="CCX05917.1"/>
    </source>
</evidence>
<gene>
    <name evidence="1" type="ORF">PCON_05504</name>
</gene>
<reference evidence="1 2" key="1">
    <citation type="journal article" date="2013" name="PLoS Genet.">
        <title>The genome and development-dependent transcriptomes of Pyronema confluens: a window into fungal evolution.</title>
        <authorList>
            <person name="Traeger S."/>
            <person name="Altegoer F."/>
            <person name="Freitag M."/>
            <person name="Gabaldon T."/>
            <person name="Kempken F."/>
            <person name="Kumar A."/>
            <person name="Marcet-Houben M."/>
            <person name="Poggeler S."/>
            <person name="Stajich J.E."/>
            <person name="Nowrousian M."/>
        </authorList>
    </citation>
    <scope>NUCLEOTIDE SEQUENCE [LARGE SCALE GENOMIC DNA]</scope>
    <source>
        <strain evidence="2">CBS 100304</strain>
        <tissue evidence="1">Vegetative mycelium</tissue>
    </source>
</reference>
<protein>
    <submittedName>
        <fullName evidence="1">Uncharacterized protein</fullName>
    </submittedName>
</protein>
<proteinExistence type="predicted"/>
<keyword evidence="2" id="KW-1185">Reference proteome</keyword>
<accession>U4KWP1</accession>
<sequence length="16" mass="1931">MVSAPYSRYIDRTDRT</sequence>
<name>U4KWP1_PYROM</name>
<organism evidence="1 2">
    <name type="scientific">Pyronema omphalodes (strain CBS 100304)</name>
    <name type="common">Pyronema confluens</name>
    <dbReference type="NCBI Taxonomy" id="1076935"/>
    <lineage>
        <taxon>Eukaryota</taxon>
        <taxon>Fungi</taxon>
        <taxon>Dikarya</taxon>
        <taxon>Ascomycota</taxon>
        <taxon>Pezizomycotina</taxon>
        <taxon>Pezizomycetes</taxon>
        <taxon>Pezizales</taxon>
        <taxon>Pyronemataceae</taxon>
        <taxon>Pyronema</taxon>
    </lineage>
</organism>
<dbReference type="AlphaFoldDB" id="U4KWP1"/>
<dbReference type="Proteomes" id="UP000018144">
    <property type="component" value="Unassembled WGS sequence"/>
</dbReference>
<dbReference type="EMBL" id="HF935276">
    <property type="protein sequence ID" value="CCX05917.1"/>
    <property type="molecule type" value="Genomic_DNA"/>
</dbReference>